<dbReference type="PANTHER" id="PTHR16291">
    <property type="entry name" value="NUCLEAR CAP-BINDING PROTEIN SUBUNIT 3"/>
    <property type="match status" value="1"/>
</dbReference>
<feature type="region of interest" description="Disordered" evidence="3">
    <location>
        <begin position="493"/>
        <end position="634"/>
    </location>
</feature>
<dbReference type="GO" id="GO:0000340">
    <property type="term" value="F:RNA 7-methylguanosine cap binding"/>
    <property type="evidence" value="ECO:0007669"/>
    <property type="project" value="InterPro"/>
</dbReference>
<feature type="compositionally biased region" description="Polar residues" evidence="3">
    <location>
        <begin position="556"/>
        <end position="576"/>
    </location>
</feature>
<comment type="similarity">
    <text evidence="1">Belongs to the NCBP3 family.</text>
</comment>
<organism evidence="4 5">
    <name type="scientific">Callosobruchus maculatus</name>
    <name type="common">Southern cowpea weevil</name>
    <name type="synonym">Pulse bruchid</name>
    <dbReference type="NCBI Taxonomy" id="64391"/>
    <lineage>
        <taxon>Eukaryota</taxon>
        <taxon>Metazoa</taxon>
        <taxon>Ecdysozoa</taxon>
        <taxon>Arthropoda</taxon>
        <taxon>Hexapoda</taxon>
        <taxon>Insecta</taxon>
        <taxon>Pterygota</taxon>
        <taxon>Neoptera</taxon>
        <taxon>Endopterygota</taxon>
        <taxon>Coleoptera</taxon>
        <taxon>Polyphaga</taxon>
        <taxon>Cucujiformia</taxon>
        <taxon>Chrysomeloidea</taxon>
        <taxon>Chrysomelidae</taxon>
        <taxon>Bruchinae</taxon>
        <taxon>Bruchini</taxon>
        <taxon>Callosobruchus</taxon>
    </lineage>
</organism>
<evidence type="ECO:0000256" key="2">
    <source>
        <dbReference type="ARBA" id="ARBA00019876"/>
    </source>
</evidence>
<dbReference type="PANTHER" id="PTHR16291:SF0">
    <property type="entry name" value="NUCLEAR CAP-BINDING PROTEIN SUBUNIT 3"/>
    <property type="match status" value="1"/>
</dbReference>
<dbReference type="Proteomes" id="UP000410492">
    <property type="component" value="Unassembled WGS sequence"/>
</dbReference>
<feature type="compositionally biased region" description="Acidic residues" evidence="3">
    <location>
        <begin position="692"/>
        <end position="713"/>
    </location>
</feature>
<evidence type="ECO:0000313" key="5">
    <source>
        <dbReference type="Proteomes" id="UP000410492"/>
    </source>
</evidence>
<protein>
    <recommendedName>
        <fullName evidence="2">Nuclear cap-binding protein subunit 3</fullName>
    </recommendedName>
</protein>
<keyword evidence="5" id="KW-1185">Reference proteome</keyword>
<dbReference type="EMBL" id="CAACVG010013077">
    <property type="protein sequence ID" value="VEN61209.1"/>
    <property type="molecule type" value="Genomic_DNA"/>
</dbReference>
<dbReference type="GO" id="GO:0005634">
    <property type="term" value="C:nucleus"/>
    <property type="evidence" value="ECO:0007669"/>
    <property type="project" value="TreeGrafter"/>
</dbReference>
<evidence type="ECO:0000256" key="3">
    <source>
        <dbReference type="SAM" id="MobiDB-lite"/>
    </source>
</evidence>
<name>A0A653DMI7_CALMS</name>
<proteinExistence type="inferred from homology"/>
<gene>
    <name evidence="4" type="ORF">CALMAC_LOCUS18679</name>
</gene>
<feature type="compositionally biased region" description="Basic and acidic residues" evidence="3">
    <location>
        <begin position="614"/>
        <end position="634"/>
    </location>
</feature>
<dbReference type="InterPro" id="IPR019416">
    <property type="entry name" value="NCBP3"/>
</dbReference>
<reference evidence="4 5" key="1">
    <citation type="submission" date="2019-01" db="EMBL/GenBank/DDBJ databases">
        <authorList>
            <person name="Sayadi A."/>
        </authorList>
    </citation>
    <scope>NUCLEOTIDE SEQUENCE [LARGE SCALE GENOMIC DNA]</scope>
</reference>
<feature type="compositionally biased region" description="Basic and acidic residues" evidence="3">
    <location>
        <begin position="493"/>
        <end position="503"/>
    </location>
</feature>
<feature type="region of interest" description="Disordered" evidence="3">
    <location>
        <begin position="662"/>
        <end position="739"/>
    </location>
</feature>
<accession>A0A653DMI7</accession>
<dbReference type="Pfam" id="PF10309">
    <property type="entry name" value="NCBP3"/>
    <property type="match status" value="1"/>
</dbReference>
<feature type="compositionally biased region" description="Acidic residues" evidence="3">
    <location>
        <begin position="671"/>
        <end position="682"/>
    </location>
</feature>
<feature type="compositionally biased region" description="Polar residues" evidence="3">
    <location>
        <begin position="505"/>
        <end position="517"/>
    </location>
</feature>
<dbReference type="GO" id="GO:0003729">
    <property type="term" value="F:mRNA binding"/>
    <property type="evidence" value="ECO:0007669"/>
    <property type="project" value="InterPro"/>
</dbReference>
<feature type="compositionally biased region" description="Basic and acidic residues" evidence="3">
    <location>
        <begin position="537"/>
        <end position="555"/>
    </location>
</feature>
<evidence type="ECO:0000313" key="4">
    <source>
        <dbReference type="EMBL" id="VEN61209.1"/>
    </source>
</evidence>
<dbReference type="AlphaFoldDB" id="A0A653DMI7"/>
<dbReference type="OrthoDB" id="422106at2759"/>
<evidence type="ECO:0000256" key="1">
    <source>
        <dbReference type="ARBA" id="ARBA00006069"/>
    </source>
</evidence>
<sequence length="739" mass="85347">MAALLEAERPNIRIEIENNVEDGEKMEVDEVQLLEENEEGEIVEDESVDIRKNLQISIQTQPYTVETLNPKAKTVFTTGINIFDKEEQKKLQERARRFALKPEEIKSFTEADLAELYESLGINSKNEIENKFDTVHMIGITGMSAEDILEYFAKYAPLSIEWIDQNSCNVVWLENITAARAMFYTSKAVNGMPAREAVDTFAKEFLDDVEEPESGESILVKKQKGYELDITDILPHKVNIEGGVDMSQITISIPPGYWRLGEPHPKSKCILMRYSLRTDMKPYKTEDLAWYYKKLGVERKRRENKGIFERNRNLIQDKNPWASLARNWDNDVHCEPEPEKDTPKINIKNPQLLVRLGKKKPPSSEDVSPVEDIDGAEDEDFSEKAIKLPRMRMYADEEEEKQRRKRLLRALKKQSDEILKENQPRVTDLRSMLNMSDIVKRIPPKEIIDLDPPEHVDLNTRVRHNAERMVVTVKRDLNEERNVIQEWNNRETTVRHGREDARKIITSSKSATLSSQTGHRRRRSPIVYDRGSPSSPRNERRDVSRSPIRRDDSMRRYTSSGRRSPQNTSRSSYHQNRSSRMMMYSDRSQRTNSSSYWIRSPRKSAYLSRNGTLHSDRISSQRSQRHDDDRYYRSIEKPRSKVAVVIKKRKVPTVRSIVLPRVRKSSASQESESESSESDSSESSDSSSSSDSESESSDSESESESGSDSESAESDSNNKRRMAKQEHSGNVKAARLYRK</sequence>